<feature type="region of interest" description="Disordered" evidence="2">
    <location>
        <begin position="1518"/>
        <end position="1610"/>
    </location>
</feature>
<evidence type="ECO:0000313" key="4">
    <source>
        <dbReference type="Proteomes" id="UP000801492"/>
    </source>
</evidence>
<evidence type="ECO:0000256" key="1">
    <source>
        <dbReference type="SAM" id="Coils"/>
    </source>
</evidence>
<proteinExistence type="predicted"/>
<feature type="region of interest" description="Disordered" evidence="2">
    <location>
        <begin position="1119"/>
        <end position="1141"/>
    </location>
</feature>
<sequence>MSKKQDKKSSSESEEEFVFSDYSFDTKGKKVPPLSPVEKLEADSDISTDSSDTSAQKQLKSPHIIVNDPSSESQNLETKPSPASATSLQTKTHIQQKSPHTILQDATSENHVCERKCSDNSVPSQNDDRTEHYKRLLQEAEESVSSRDVLITMLQEQLKKIEDLYKQNLDDTQELRLKYCVRTQELSNIKKICEKYREDIQILTKHKNEIENEKVETLEKEVAESKMQYETLLQQMNTLQNNQAKTVDKISKEIQVELEQQHDIKNEVEILKGHYSNIQNSLCRQNEKLELLVERLQEDTLRPDDGEMPIQLEVQKLSTEKLWMENQDLRKQLDDLKIRNEKLSQSQLDNKQFVTRDDASILLSDQSLSSNKDNETYEDLKNKLENAHKEIEELSTQNAELQQRIGKINKLKEENDKLSSQLQDTKTEFVFSSLPVHVKDSFVENLKKENSDLREEILALKEAFKIPPNFNECHCENKANNDNTQQESESSYVIRGRQGSRVSFVVANDQIQSQFLQLHKKNSELNRIIQKLQQDSIQNEDLEKLNVEIVNLRRQIKQKDDLIKYMQEQTKDSVDRRTDIIYELNRKYELIKSDYEELLKKSNPSVQELRKQIKQDETVIQDLQTEVVNLNKKICDNENVIDENEIMKSKLKETTLELDRIQDELENKTTIISNNEQIIHTLQNNVDELKEELELRNDDHNSLRRETNLVKDELHLKMKDFAENLTQVQQLQIKVAELKMMFDDAVHENKKCNKELENYKDQVKKLEEELSQIKLLNEKLKSNNESLISQINDMTNTLQQHKEIAEFKTLENEKLRQKEEQLRCCISCMTRSNDYVVNEYNKDKEHISKMLSKVSDENEHLKEEYHTKVSKLNQENAELLQSVYQREEEIKELKDKINTLKRELETVKSHHQKDLSKHERSLSEFKNLFKSKEEELIQIAKEFQNQEEYLEKLEGENNNLKKLLNDKKNSLLAQEKFLMEIMQQGDSENDGNSLLIDLSKQMKDVTKLRILEENYKNEKMKNAELNEFSTKISKELKDQKILFKHLIEQFKSKIKQLELNKTINTDSLAISKNTIEEILGCLETINCIVLQESRVKAEDPTSKSMEETEKYSYYYDEIKSNDKKPDNGKQPTPSCENKNEEACDNCSEFSTATSEELKIKRKYLVGKVRSIEEKLNVLEGNFAMHKHFFPPKRISSSESDLTCLRSMAKNTPCRNCPEIHNAGPEDLFFKCKFYLDKIALIDQKLSNITGGSKTNENIKDNTNSKTASLENSSYWKCNMEIMQQMASDLNEVKAGLKQKEGNFSKNFSNKILQEKNVQTFPYDDLQNQIRSIQEQLKATSRMSKQIEELELQLQSQHTKLQELQEKTQTKIIESTPYTEIVFTAREDKHKEKPKIEKQDAEKLKENISSTVEERILIREHESHFLPESLMQHKDSQVKPKDLCTKCKDCLSKTGESPARCKDVSPKRGESPATCKDVSPKRGESPARFKDSTAKSIYKPIPEICVLELPIDCQRLPHNAEKQQNKDNNNNSATRDMPKKTKCKCPKKSSILEQSTRVEVSNQHQKIQTLYGPNEKQNQTITCTTSPNNHKSKCPCPDKKDLAVLEKNQKP</sequence>
<organism evidence="3 4">
    <name type="scientific">Ignelater luminosus</name>
    <name type="common">Cucubano</name>
    <name type="synonym">Pyrophorus luminosus</name>
    <dbReference type="NCBI Taxonomy" id="2038154"/>
    <lineage>
        <taxon>Eukaryota</taxon>
        <taxon>Metazoa</taxon>
        <taxon>Ecdysozoa</taxon>
        <taxon>Arthropoda</taxon>
        <taxon>Hexapoda</taxon>
        <taxon>Insecta</taxon>
        <taxon>Pterygota</taxon>
        <taxon>Neoptera</taxon>
        <taxon>Endopterygota</taxon>
        <taxon>Coleoptera</taxon>
        <taxon>Polyphaga</taxon>
        <taxon>Elateriformia</taxon>
        <taxon>Elateroidea</taxon>
        <taxon>Elateridae</taxon>
        <taxon>Agrypninae</taxon>
        <taxon>Pyrophorini</taxon>
        <taxon>Ignelater</taxon>
    </lineage>
</organism>
<accession>A0A8K0GKJ9</accession>
<gene>
    <name evidence="3" type="ORF">ILUMI_03324</name>
</gene>
<feature type="coiled-coil region" evidence="1">
    <location>
        <begin position="370"/>
        <end position="463"/>
    </location>
</feature>
<feature type="coiled-coil region" evidence="1">
    <location>
        <begin position="1279"/>
        <end position="1366"/>
    </location>
</feature>
<dbReference type="PANTHER" id="PTHR23159">
    <property type="entry name" value="CENTROSOMAL PROTEIN 2"/>
    <property type="match status" value="1"/>
</dbReference>
<protein>
    <submittedName>
        <fullName evidence="3">Uncharacterized protein</fullName>
    </submittedName>
</protein>
<reference evidence="3" key="1">
    <citation type="submission" date="2019-08" db="EMBL/GenBank/DDBJ databases">
        <title>The genome of the North American firefly Photinus pyralis.</title>
        <authorList>
            <consortium name="Photinus pyralis genome working group"/>
            <person name="Fallon T.R."/>
            <person name="Sander Lower S.E."/>
            <person name="Weng J.-K."/>
        </authorList>
    </citation>
    <scope>NUCLEOTIDE SEQUENCE</scope>
    <source>
        <strain evidence="3">TRF0915ILg1</strain>
        <tissue evidence="3">Whole body</tissue>
    </source>
</reference>
<feature type="coiled-coil region" evidence="1">
    <location>
        <begin position="742"/>
        <end position="818"/>
    </location>
</feature>
<feature type="compositionally biased region" description="Polar residues" evidence="2">
    <location>
        <begin position="1550"/>
        <end position="1567"/>
    </location>
</feature>
<feature type="compositionally biased region" description="Basic and acidic residues" evidence="2">
    <location>
        <begin position="1477"/>
        <end position="1490"/>
    </location>
</feature>
<keyword evidence="4" id="KW-1185">Reference proteome</keyword>
<name>A0A8K0GKJ9_IGNLU</name>
<comment type="caution">
    <text evidence="3">The sequence shown here is derived from an EMBL/GenBank/DDBJ whole genome shotgun (WGS) entry which is preliminary data.</text>
</comment>
<evidence type="ECO:0000256" key="2">
    <source>
        <dbReference type="SAM" id="MobiDB-lite"/>
    </source>
</evidence>
<evidence type="ECO:0000313" key="3">
    <source>
        <dbReference type="EMBL" id="KAF2902866.1"/>
    </source>
</evidence>
<feature type="region of interest" description="Disordered" evidence="2">
    <location>
        <begin position="1"/>
        <end position="103"/>
    </location>
</feature>
<feature type="compositionally biased region" description="Low complexity" evidence="2">
    <location>
        <begin position="45"/>
        <end position="54"/>
    </location>
</feature>
<feature type="coiled-coil region" evidence="1">
    <location>
        <begin position="515"/>
        <end position="706"/>
    </location>
</feature>
<dbReference type="Proteomes" id="UP000801492">
    <property type="component" value="Unassembled WGS sequence"/>
</dbReference>
<dbReference type="EMBL" id="VTPC01001162">
    <property type="protein sequence ID" value="KAF2902866.1"/>
    <property type="molecule type" value="Genomic_DNA"/>
</dbReference>
<feature type="coiled-coil region" evidence="1">
    <location>
        <begin position="844"/>
        <end position="970"/>
    </location>
</feature>
<feature type="compositionally biased region" description="Basic and acidic residues" evidence="2">
    <location>
        <begin position="1595"/>
        <end position="1610"/>
    </location>
</feature>
<feature type="compositionally biased region" description="Basic and acidic residues" evidence="2">
    <location>
        <begin position="1458"/>
        <end position="1469"/>
    </location>
</feature>
<dbReference type="PANTHER" id="PTHR23159:SF31">
    <property type="entry name" value="CENTROSOME-ASSOCIATED PROTEIN CEP250 ISOFORM X1"/>
    <property type="match status" value="1"/>
</dbReference>
<feature type="compositionally biased region" description="Polar residues" evidence="2">
    <location>
        <begin position="1574"/>
        <end position="1588"/>
    </location>
</feature>
<feature type="compositionally biased region" description="Polar residues" evidence="2">
    <location>
        <begin position="68"/>
        <end position="103"/>
    </location>
</feature>
<dbReference type="OrthoDB" id="6746927at2759"/>
<feature type="coiled-coil region" evidence="1">
    <location>
        <begin position="151"/>
        <end position="242"/>
    </location>
</feature>
<feature type="region of interest" description="Disordered" evidence="2">
    <location>
        <begin position="1451"/>
        <end position="1490"/>
    </location>
</feature>
<keyword evidence="1" id="KW-0175">Coiled coil</keyword>